<proteinExistence type="predicted"/>
<name>A0ABR3UI59_9PLEO</name>
<dbReference type="InterPro" id="IPR013083">
    <property type="entry name" value="Znf_RING/FYVE/PHD"/>
</dbReference>
<dbReference type="SUPFAM" id="SSF57850">
    <property type="entry name" value="RING/U-box"/>
    <property type="match status" value="1"/>
</dbReference>
<organism evidence="2 3">
    <name type="scientific">Alternaria dauci</name>
    <dbReference type="NCBI Taxonomy" id="48095"/>
    <lineage>
        <taxon>Eukaryota</taxon>
        <taxon>Fungi</taxon>
        <taxon>Dikarya</taxon>
        <taxon>Ascomycota</taxon>
        <taxon>Pezizomycotina</taxon>
        <taxon>Dothideomycetes</taxon>
        <taxon>Pleosporomycetidae</taxon>
        <taxon>Pleosporales</taxon>
        <taxon>Pleosporineae</taxon>
        <taxon>Pleosporaceae</taxon>
        <taxon>Alternaria</taxon>
        <taxon>Alternaria sect. Porri</taxon>
    </lineage>
</organism>
<keyword evidence="3" id="KW-1185">Reference proteome</keyword>
<dbReference type="Proteomes" id="UP001578633">
    <property type="component" value="Chromosome 4"/>
</dbReference>
<comment type="caution">
    <text evidence="2">The sequence shown here is derived from an EMBL/GenBank/DDBJ whole genome shotgun (WGS) entry which is preliminary data.</text>
</comment>
<accession>A0ABR3UI59</accession>
<protein>
    <recommendedName>
        <fullName evidence="4">RING-type domain-containing protein</fullName>
    </recommendedName>
</protein>
<evidence type="ECO:0000256" key="1">
    <source>
        <dbReference type="SAM" id="MobiDB-lite"/>
    </source>
</evidence>
<evidence type="ECO:0008006" key="4">
    <source>
        <dbReference type="Google" id="ProtNLM"/>
    </source>
</evidence>
<dbReference type="EMBL" id="JBHGVX010000004">
    <property type="protein sequence ID" value="KAL1796166.1"/>
    <property type="molecule type" value="Genomic_DNA"/>
</dbReference>
<evidence type="ECO:0000313" key="2">
    <source>
        <dbReference type="EMBL" id="KAL1796166.1"/>
    </source>
</evidence>
<dbReference type="RefSeq" id="XP_069306750.1">
    <property type="nucleotide sequence ID" value="XM_069451040.1"/>
</dbReference>
<feature type="region of interest" description="Disordered" evidence="1">
    <location>
        <begin position="1"/>
        <end position="39"/>
    </location>
</feature>
<dbReference type="Gene3D" id="3.30.40.10">
    <property type="entry name" value="Zinc/RING finger domain, C3HC4 (zinc finger)"/>
    <property type="match status" value="1"/>
</dbReference>
<gene>
    <name evidence="2" type="ORF">ACET3X_004706</name>
</gene>
<evidence type="ECO:0000313" key="3">
    <source>
        <dbReference type="Proteomes" id="UP001578633"/>
    </source>
</evidence>
<dbReference type="GeneID" id="96085028"/>
<reference evidence="2 3" key="1">
    <citation type="submission" date="2024-09" db="EMBL/GenBank/DDBJ databases">
        <title>T2T genomes of carrot and Alternaria dauci and their utility for understanding host-pathogen interaction during carrot leaf blight disease.</title>
        <authorList>
            <person name="Liu W."/>
            <person name="Xu S."/>
            <person name="Ou C."/>
            <person name="Liu X."/>
            <person name="Zhuang F."/>
            <person name="Deng X.W."/>
        </authorList>
    </citation>
    <scope>NUCLEOTIDE SEQUENCE [LARGE SCALE GENOMIC DNA]</scope>
    <source>
        <strain evidence="2 3">A2016</strain>
    </source>
</reference>
<sequence>MATPPPTMHPVPSSTDEPPKPTMPETPADSSPASKPPCPCPTCTLAAESGLDIWVTPGGGSSNSPQKAHYVPPRPDADTFADQQAFLDSLASISIDSVGEDSKKCPTCWKPYGEEADPGYDNSEQPVRLKCRHVFGDKCLRDTFGLPTTSTVTLEPLAFGPGSRGRQLGQRLHAYWQKSKDREQDEYASAFTQMANVRPESTTERFGMYSHFLACLSLGRKINR</sequence>